<comment type="caution">
    <text evidence="1">The sequence shown here is derived from an EMBL/GenBank/DDBJ whole genome shotgun (WGS) entry which is preliminary data.</text>
</comment>
<evidence type="ECO:0000313" key="1">
    <source>
        <dbReference type="EMBL" id="KAG0412682.1"/>
    </source>
</evidence>
<organism evidence="1 2">
    <name type="scientific">Ixodes persulcatus</name>
    <name type="common">Taiga tick</name>
    <dbReference type="NCBI Taxonomy" id="34615"/>
    <lineage>
        <taxon>Eukaryota</taxon>
        <taxon>Metazoa</taxon>
        <taxon>Ecdysozoa</taxon>
        <taxon>Arthropoda</taxon>
        <taxon>Chelicerata</taxon>
        <taxon>Arachnida</taxon>
        <taxon>Acari</taxon>
        <taxon>Parasitiformes</taxon>
        <taxon>Ixodida</taxon>
        <taxon>Ixodoidea</taxon>
        <taxon>Ixodidae</taxon>
        <taxon>Ixodinae</taxon>
        <taxon>Ixodes</taxon>
    </lineage>
</organism>
<keyword evidence="2" id="KW-1185">Reference proteome</keyword>
<sequence length="551" mass="58248">MFGSNRLSTCPDLSVQRFAHTAALLAISVAVSLATSGPDLREPWCSGSGLLLVFLGLLDAAVACAVTRTPRRKLAELVKQVNRRLAPITATKRFSRVSWTLILASILAFVAVDSRLHAARLASVFGIVMMLGFGYIFSAHRSKVRWSPVFWGLVAQFLLGLALVRWGWGRQAMACLAAKLSALVAFANAGSSFVFGHLVSGGAATEGAAPTAFSVLSTLIFFGMLVSVLRHYQVLQGVIGKLGWLMAATIGTTDSESFCAASNLLLGQADACMLIKPYMLHLTKSEIHCVMATGFATVSGSLLAIFIQFGLRPEYLLAASLMSAPAAMGFAKLFYPETKESDEKDCPLHSREAFSGSASSQRSPDRNVLEAMAHGMSSMVLLAANMLACLMALVAGMALLDSALVYLGTLLGWSFLGLNWLAGRLFIPLTLAMGVDVGVCVRVATLLGVRATLNELVAHARHEALEGQLPLRADLVSSYALCGFSNLGAVGVQLGAYAALAPSRLGDCAQVAPRALVAGSVACFMTACVAGALTDTSAYEVPTRFNSFDFL</sequence>
<name>A0AC60P033_IXOPE</name>
<dbReference type="Proteomes" id="UP000805193">
    <property type="component" value="Unassembled WGS sequence"/>
</dbReference>
<accession>A0AC60P033</accession>
<proteinExistence type="predicted"/>
<reference evidence="1 2" key="1">
    <citation type="journal article" date="2020" name="Cell">
        <title>Large-Scale Comparative Analyses of Tick Genomes Elucidate Their Genetic Diversity and Vector Capacities.</title>
        <authorList>
            <consortium name="Tick Genome and Microbiome Consortium (TIGMIC)"/>
            <person name="Jia N."/>
            <person name="Wang J."/>
            <person name="Shi W."/>
            <person name="Du L."/>
            <person name="Sun Y."/>
            <person name="Zhan W."/>
            <person name="Jiang J.F."/>
            <person name="Wang Q."/>
            <person name="Zhang B."/>
            <person name="Ji P."/>
            <person name="Bell-Sakyi L."/>
            <person name="Cui X.M."/>
            <person name="Yuan T.T."/>
            <person name="Jiang B.G."/>
            <person name="Yang W.F."/>
            <person name="Lam T.T."/>
            <person name="Chang Q.C."/>
            <person name="Ding S.J."/>
            <person name="Wang X.J."/>
            <person name="Zhu J.G."/>
            <person name="Ruan X.D."/>
            <person name="Zhao L."/>
            <person name="Wei J.T."/>
            <person name="Ye R.Z."/>
            <person name="Que T.C."/>
            <person name="Du C.H."/>
            <person name="Zhou Y.H."/>
            <person name="Cheng J.X."/>
            <person name="Dai P.F."/>
            <person name="Guo W.B."/>
            <person name="Han X.H."/>
            <person name="Huang E.J."/>
            <person name="Li L.F."/>
            <person name="Wei W."/>
            <person name="Gao Y.C."/>
            <person name="Liu J.Z."/>
            <person name="Shao H.Z."/>
            <person name="Wang X."/>
            <person name="Wang C.C."/>
            <person name="Yang T.C."/>
            <person name="Huo Q.B."/>
            <person name="Li W."/>
            <person name="Chen H.Y."/>
            <person name="Chen S.E."/>
            <person name="Zhou L.G."/>
            <person name="Ni X.B."/>
            <person name="Tian J.H."/>
            <person name="Sheng Y."/>
            <person name="Liu T."/>
            <person name="Pan Y.S."/>
            <person name="Xia L.Y."/>
            <person name="Li J."/>
            <person name="Zhao F."/>
            <person name="Cao W.C."/>
        </authorList>
    </citation>
    <scope>NUCLEOTIDE SEQUENCE [LARGE SCALE GENOMIC DNA]</scope>
    <source>
        <strain evidence="1">Iper-2018</strain>
    </source>
</reference>
<protein>
    <submittedName>
        <fullName evidence="1">Uncharacterized protein</fullName>
    </submittedName>
</protein>
<evidence type="ECO:0000313" key="2">
    <source>
        <dbReference type="Proteomes" id="UP000805193"/>
    </source>
</evidence>
<dbReference type="EMBL" id="JABSTQ010011330">
    <property type="protein sequence ID" value="KAG0412682.1"/>
    <property type="molecule type" value="Genomic_DNA"/>
</dbReference>
<gene>
    <name evidence="1" type="ORF">HPB47_010166</name>
</gene>